<keyword evidence="2" id="KW-0812">Transmembrane</keyword>
<dbReference type="AlphaFoldDB" id="A0A829D2R3"/>
<feature type="transmembrane region" description="Helical" evidence="2">
    <location>
        <begin position="109"/>
        <end position="128"/>
    </location>
</feature>
<keyword evidence="1" id="KW-0175">Coiled coil</keyword>
<evidence type="ECO:0000313" key="4">
    <source>
        <dbReference type="Proteomes" id="UP000012329"/>
    </source>
</evidence>
<keyword evidence="2" id="KW-0472">Membrane</keyword>
<dbReference type="Proteomes" id="UP000012329">
    <property type="component" value="Unassembled WGS sequence"/>
</dbReference>
<sequence length="140" mass="15307">MKKNAIIVIFVFCYAVLFCVTPQLSPPSAIKAQIDGYKRTEDALKNNEPGANERAISDLQECRASLAEFDKTVKSKDEKIAELESSLRKCADKIAKHAEGTGFQSGVEWIAGIGIAFIILIFLIYLVVTGKLKIPFVLGG</sequence>
<keyword evidence="2" id="KW-1133">Transmembrane helix</keyword>
<accession>A0A829D2R3</accession>
<protein>
    <submittedName>
        <fullName evidence="3">CemA domain protein</fullName>
    </submittedName>
</protein>
<reference evidence="3 4" key="1">
    <citation type="submission" date="2013-02" db="EMBL/GenBank/DDBJ databases">
        <authorList>
            <person name="Harkins D.M."/>
            <person name="Durkin A.S."/>
            <person name="Brinkac L.M."/>
            <person name="Haft D.H."/>
            <person name="Selengut J.D."/>
            <person name="Sanka R."/>
            <person name="DePew J."/>
            <person name="Purushe J."/>
            <person name="Whelen A.C."/>
            <person name="Vinetz J.M."/>
            <person name="Sutton G.G."/>
            <person name="Nierman W.C."/>
            <person name="Fouts D.E."/>
        </authorList>
    </citation>
    <scope>NUCLEOTIDE SEQUENCE [LARGE SCALE GENOMIC DNA]</scope>
    <source>
        <strain evidence="3 4">2002000626</strain>
    </source>
</reference>
<name>A0A829D2R3_LEPIR</name>
<organism evidence="3 4">
    <name type="scientific">Leptospira interrogans str. 2002000626</name>
    <dbReference type="NCBI Taxonomy" id="996803"/>
    <lineage>
        <taxon>Bacteria</taxon>
        <taxon>Pseudomonadati</taxon>
        <taxon>Spirochaetota</taxon>
        <taxon>Spirochaetia</taxon>
        <taxon>Leptospirales</taxon>
        <taxon>Leptospiraceae</taxon>
        <taxon>Leptospira</taxon>
    </lineage>
</organism>
<comment type="caution">
    <text evidence="3">The sequence shown here is derived from an EMBL/GenBank/DDBJ whole genome shotgun (WGS) entry which is preliminary data.</text>
</comment>
<evidence type="ECO:0000256" key="1">
    <source>
        <dbReference type="SAM" id="Coils"/>
    </source>
</evidence>
<gene>
    <name evidence="3" type="ORF">LEP1GSC029_3370</name>
</gene>
<evidence type="ECO:0000256" key="2">
    <source>
        <dbReference type="SAM" id="Phobius"/>
    </source>
</evidence>
<feature type="coiled-coil region" evidence="1">
    <location>
        <begin position="66"/>
        <end position="93"/>
    </location>
</feature>
<evidence type="ECO:0000313" key="3">
    <source>
        <dbReference type="EMBL" id="EMY05363.1"/>
    </source>
</evidence>
<dbReference type="EMBL" id="AFJL02000087">
    <property type="protein sequence ID" value="EMY05363.1"/>
    <property type="molecule type" value="Genomic_DNA"/>
</dbReference>
<proteinExistence type="predicted"/>